<accession>A0ABU8XKF1</accession>
<sequence length="141" mass="15058">MTARIIGWSHLPFGKHEGRDVESLIVEAANAAPADTGLEGWTHKDGEPAHEAGSRLEAEGRAAGERYPVHLAYEPAECQGRSVDRAGGTAAYVDGRHRRRLGEDRRDTGAGHNVLGIADEESLDVGQAVARSRSDHGLLSS</sequence>
<feature type="region of interest" description="Disordered" evidence="1">
    <location>
        <begin position="35"/>
        <end position="58"/>
    </location>
</feature>
<keyword evidence="3" id="KW-1185">Reference proteome</keyword>
<dbReference type="Proteomes" id="UP001375743">
    <property type="component" value="Unassembled WGS sequence"/>
</dbReference>
<evidence type="ECO:0000256" key="1">
    <source>
        <dbReference type="SAM" id="MobiDB-lite"/>
    </source>
</evidence>
<feature type="compositionally biased region" description="Basic and acidic residues" evidence="1">
    <location>
        <begin position="41"/>
        <end position="58"/>
    </location>
</feature>
<reference evidence="2 3" key="1">
    <citation type="submission" date="2024-01" db="EMBL/GenBank/DDBJ databases">
        <title>Multi-omics insights into the function and evolution of sodium benzoate biodegradation pathways in Benzoatithermus flavus gen. nov., sp. nov. from hot spring.</title>
        <authorList>
            <person name="Hu C.-J."/>
            <person name="Li W.-J."/>
        </authorList>
    </citation>
    <scope>NUCLEOTIDE SEQUENCE [LARGE SCALE GENOMIC DNA]</scope>
    <source>
        <strain evidence="2 3">SYSU G07066</strain>
    </source>
</reference>
<gene>
    <name evidence="2" type="ORF">U1T56_00780</name>
</gene>
<organism evidence="2 3">
    <name type="scientific">Benzoatithermus flavus</name>
    <dbReference type="NCBI Taxonomy" id="3108223"/>
    <lineage>
        <taxon>Bacteria</taxon>
        <taxon>Pseudomonadati</taxon>
        <taxon>Pseudomonadota</taxon>
        <taxon>Alphaproteobacteria</taxon>
        <taxon>Geminicoccales</taxon>
        <taxon>Geminicoccaceae</taxon>
        <taxon>Benzoatithermus</taxon>
    </lineage>
</organism>
<evidence type="ECO:0000313" key="2">
    <source>
        <dbReference type="EMBL" id="MEK0081670.1"/>
    </source>
</evidence>
<evidence type="ECO:0000313" key="3">
    <source>
        <dbReference type="Proteomes" id="UP001375743"/>
    </source>
</evidence>
<comment type="caution">
    <text evidence="2">The sequence shown here is derived from an EMBL/GenBank/DDBJ whole genome shotgun (WGS) entry which is preliminary data.</text>
</comment>
<name>A0ABU8XKF1_9PROT</name>
<proteinExistence type="predicted"/>
<dbReference type="EMBL" id="JBBLZC010000001">
    <property type="protein sequence ID" value="MEK0081670.1"/>
    <property type="molecule type" value="Genomic_DNA"/>
</dbReference>
<protein>
    <submittedName>
        <fullName evidence="2">Uncharacterized protein</fullName>
    </submittedName>
</protein>